<evidence type="ECO:0000313" key="3">
    <source>
        <dbReference type="Proteomes" id="UP000727907"/>
    </source>
</evidence>
<proteinExistence type="predicted"/>
<dbReference type="RefSeq" id="WP_216962835.1">
    <property type="nucleotide sequence ID" value="NZ_JAHOPB010000001.1"/>
</dbReference>
<comment type="caution">
    <text evidence="2">The sequence shown here is derived from an EMBL/GenBank/DDBJ whole genome shotgun (WGS) entry which is preliminary data.</text>
</comment>
<dbReference type="Proteomes" id="UP000727907">
    <property type="component" value="Unassembled WGS sequence"/>
</dbReference>
<feature type="domain" description="AAA+ ATPase" evidence="1">
    <location>
        <begin position="116"/>
        <end position="248"/>
    </location>
</feature>
<dbReference type="InterPro" id="IPR003959">
    <property type="entry name" value="ATPase_AAA_core"/>
</dbReference>
<dbReference type="InterPro" id="IPR003593">
    <property type="entry name" value="AAA+_ATPase"/>
</dbReference>
<dbReference type="CDD" id="cd19481">
    <property type="entry name" value="RecA-like_protease"/>
    <property type="match status" value="1"/>
</dbReference>
<evidence type="ECO:0000259" key="1">
    <source>
        <dbReference type="SMART" id="SM00382"/>
    </source>
</evidence>
<dbReference type="EMBL" id="JAHOPB010000001">
    <property type="protein sequence ID" value="MBU8875502.1"/>
    <property type="molecule type" value="Genomic_DNA"/>
</dbReference>
<gene>
    <name evidence="2" type="ORF">KQ910_17135</name>
</gene>
<dbReference type="Pfam" id="PF00004">
    <property type="entry name" value="AAA"/>
    <property type="match status" value="1"/>
</dbReference>
<reference evidence="2 3" key="1">
    <citation type="submission" date="2021-06" db="EMBL/GenBank/DDBJ databases">
        <authorList>
            <person name="Lee D.H."/>
        </authorList>
    </citation>
    <scope>NUCLEOTIDE SEQUENCE [LARGE SCALE GENOMIC DNA]</scope>
    <source>
        <strain evidence="2 3">MMS21-HV4-11</strain>
    </source>
</reference>
<keyword evidence="3" id="KW-1185">Reference proteome</keyword>
<dbReference type="InterPro" id="IPR050168">
    <property type="entry name" value="AAA_ATPase_domain"/>
</dbReference>
<dbReference type="PANTHER" id="PTHR23077">
    <property type="entry name" value="AAA-FAMILY ATPASE"/>
    <property type="match status" value="1"/>
</dbReference>
<keyword evidence="2" id="KW-0067">ATP-binding</keyword>
<dbReference type="PANTHER" id="PTHR23077:SF198">
    <property type="entry name" value="ATP-DEPENDENT ZINC METALLOPROTEASE FTSH"/>
    <property type="match status" value="1"/>
</dbReference>
<evidence type="ECO:0000313" key="2">
    <source>
        <dbReference type="EMBL" id="MBU8875502.1"/>
    </source>
</evidence>
<organism evidence="2 3">
    <name type="scientific">Reyranella humidisoli</name>
    <dbReference type="NCBI Taxonomy" id="2849149"/>
    <lineage>
        <taxon>Bacteria</taxon>
        <taxon>Pseudomonadati</taxon>
        <taxon>Pseudomonadota</taxon>
        <taxon>Alphaproteobacteria</taxon>
        <taxon>Hyphomicrobiales</taxon>
        <taxon>Reyranellaceae</taxon>
        <taxon>Reyranella</taxon>
    </lineage>
</organism>
<accession>A0ABS6ILM6</accession>
<protein>
    <submittedName>
        <fullName evidence="2">ATP-binding protein</fullName>
    </submittedName>
</protein>
<dbReference type="GO" id="GO:0005524">
    <property type="term" value="F:ATP binding"/>
    <property type="evidence" value="ECO:0007669"/>
    <property type="project" value="UniProtKB-KW"/>
</dbReference>
<dbReference type="SMART" id="SM00382">
    <property type="entry name" value="AAA"/>
    <property type="match status" value="1"/>
</dbReference>
<sequence>MARAELMKKLFASRGRDEEFRTVAEQIINEEERKNNRVLARSLRRSLDEGPSQPARPKALAPLIPFPEAAADFIERIEPTRNRQDIILSRENVRIFLGLLREFQSGDSIRRRGLPVRSKLLFCGPPGCGKTLCAELFASELGLPLFIVKLDRIISSYLGETATNIRKLFEFARTQPCVLFFDEFDALARARGEDGEHNELRRVVNSLLIFIDRVHPKGFVVAATNLDQALDPAIWRRFDEVVWFDRPDRPMITRFLRMRFKNVLLEFDPHTHLSALDGYAYAELERLCLQAIKTSIIDKRKSVTERDFVAAIADERRRKRRTSRIDTI</sequence>
<keyword evidence="2" id="KW-0547">Nucleotide-binding</keyword>
<name>A0ABS6ILM6_9HYPH</name>